<dbReference type="SUPFAM" id="SSF48019">
    <property type="entry name" value="post-AAA+ oligomerization domain-like"/>
    <property type="match status" value="1"/>
</dbReference>
<feature type="domain" description="DNA polymerase III delta N-terminal" evidence="9">
    <location>
        <begin position="20"/>
        <end position="137"/>
    </location>
</feature>
<evidence type="ECO:0000256" key="2">
    <source>
        <dbReference type="ARBA" id="ARBA00017703"/>
    </source>
</evidence>
<dbReference type="GO" id="GO:0009360">
    <property type="term" value="C:DNA polymerase III complex"/>
    <property type="evidence" value="ECO:0007669"/>
    <property type="project" value="InterPro"/>
</dbReference>
<name>A0A3B1BG91_9ZZZZ</name>
<evidence type="ECO:0000256" key="1">
    <source>
        <dbReference type="ARBA" id="ARBA00012417"/>
    </source>
</evidence>
<dbReference type="Gene3D" id="1.10.8.60">
    <property type="match status" value="1"/>
</dbReference>
<dbReference type="GO" id="GO:0003677">
    <property type="term" value="F:DNA binding"/>
    <property type="evidence" value="ECO:0007669"/>
    <property type="project" value="InterPro"/>
</dbReference>
<keyword evidence="3 11" id="KW-0808">Transferase</keyword>
<evidence type="ECO:0000259" key="9">
    <source>
        <dbReference type="Pfam" id="PF06144"/>
    </source>
</evidence>
<accession>A0A3B1BG91</accession>
<dbReference type="PANTHER" id="PTHR34388">
    <property type="entry name" value="DNA POLYMERASE III SUBUNIT DELTA"/>
    <property type="match status" value="1"/>
</dbReference>
<proteinExistence type="inferred from homology"/>
<dbReference type="AlphaFoldDB" id="A0A3B1BG91"/>
<gene>
    <name evidence="11" type="ORF">MNBD_GAMMA25-2083</name>
</gene>
<sequence>MRLRPEQLEQHLQQGLKSVYLITGDEPFQSDMAARQIREAAQAQGFSEREQFHVDTNFDWDQLQASASNLSLFAEKKLMELRLPAGKSPGAPGGKALTAWVEADNTETLLLISMGKLDKKQQLAKWFKALDKAGAVLQIWPVDAAKMPGWIQARMQLRGMQPDQEAVALLAERLEGNLLAADQELEKLRLLCGEGRVNAEQVEAAVSDSARFDVFALVDAALLGETARMLRIFNGLRGEGLEPILVLWALTREIRSLSGMAWQMARGNSVEQVLGQYRVWSNRKAPVSAGLHRHNLRRWQGMLYQAASVERVLKGRETGAVWDELVQLGLKIAGVNLLPRKLA</sequence>
<feature type="domain" description="DNA polymerase III subunit delta C-terminal" evidence="10">
    <location>
        <begin position="215"/>
        <end position="334"/>
    </location>
</feature>
<dbReference type="InterPro" id="IPR027417">
    <property type="entry name" value="P-loop_NTPase"/>
</dbReference>
<dbReference type="InterPro" id="IPR010372">
    <property type="entry name" value="DNA_pol3_delta_N"/>
</dbReference>
<dbReference type="GO" id="GO:0006261">
    <property type="term" value="P:DNA-templated DNA replication"/>
    <property type="evidence" value="ECO:0007669"/>
    <property type="project" value="TreeGrafter"/>
</dbReference>
<dbReference type="InterPro" id="IPR008921">
    <property type="entry name" value="DNA_pol3_clamp-load_cplx_C"/>
</dbReference>
<reference evidence="11" key="1">
    <citation type="submission" date="2018-06" db="EMBL/GenBank/DDBJ databases">
        <authorList>
            <person name="Zhirakovskaya E."/>
        </authorList>
    </citation>
    <scope>NUCLEOTIDE SEQUENCE</scope>
</reference>
<dbReference type="CDD" id="cd18138">
    <property type="entry name" value="HLD_clamp_pol_III_delta"/>
    <property type="match status" value="1"/>
</dbReference>
<dbReference type="InterPro" id="IPR005790">
    <property type="entry name" value="DNA_polIII_delta"/>
</dbReference>
<dbReference type="EC" id="2.7.7.7" evidence="1"/>
<protein>
    <recommendedName>
        <fullName evidence="2">DNA polymerase III subunit delta</fullName>
        <ecNumber evidence="1">2.7.7.7</ecNumber>
    </recommendedName>
</protein>
<evidence type="ECO:0000256" key="3">
    <source>
        <dbReference type="ARBA" id="ARBA00022679"/>
    </source>
</evidence>
<dbReference type="NCBIfam" id="TIGR01128">
    <property type="entry name" value="holA"/>
    <property type="match status" value="1"/>
</dbReference>
<dbReference type="Pfam" id="PF14840">
    <property type="entry name" value="DNA_pol3_delt_C"/>
    <property type="match status" value="1"/>
</dbReference>
<dbReference type="EMBL" id="UOFY01000037">
    <property type="protein sequence ID" value="VAX09460.1"/>
    <property type="molecule type" value="Genomic_DNA"/>
</dbReference>
<comment type="similarity">
    <text evidence="7">Belongs to the DNA polymerase HolA subunit family.</text>
</comment>
<evidence type="ECO:0000259" key="10">
    <source>
        <dbReference type="Pfam" id="PF14840"/>
    </source>
</evidence>
<dbReference type="SUPFAM" id="SSF52540">
    <property type="entry name" value="P-loop containing nucleoside triphosphate hydrolases"/>
    <property type="match status" value="1"/>
</dbReference>
<evidence type="ECO:0000256" key="5">
    <source>
        <dbReference type="ARBA" id="ARBA00022705"/>
    </source>
</evidence>
<comment type="catalytic activity">
    <reaction evidence="8">
        <text>DNA(n) + a 2'-deoxyribonucleoside 5'-triphosphate = DNA(n+1) + diphosphate</text>
        <dbReference type="Rhea" id="RHEA:22508"/>
        <dbReference type="Rhea" id="RHEA-COMP:17339"/>
        <dbReference type="Rhea" id="RHEA-COMP:17340"/>
        <dbReference type="ChEBI" id="CHEBI:33019"/>
        <dbReference type="ChEBI" id="CHEBI:61560"/>
        <dbReference type="ChEBI" id="CHEBI:173112"/>
        <dbReference type="EC" id="2.7.7.7"/>
    </reaction>
</comment>
<dbReference type="PANTHER" id="PTHR34388:SF1">
    <property type="entry name" value="DNA POLYMERASE III SUBUNIT DELTA"/>
    <property type="match status" value="1"/>
</dbReference>
<dbReference type="Gene3D" id="1.20.272.10">
    <property type="match status" value="1"/>
</dbReference>
<organism evidence="11">
    <name type="scientific">hydrothermal vent metagenome</name>
    <dbReference type="NCBI Taxonomy" id="652676"/>
    <lineage>
        <taxon>unclassified sequences</taxon>
        <taxon>metagenomes</taxon>
        <taxon>ecological metagenomes</taxon>
    </lineage>
</organism>
<keyword evidence="6" id="KW-0239">DNA-directed DNA polymerase</keyword>
<dbReference type="Pfam" id="PF06144">
    <property type="entry name" value="DNA_pol3_delta"/>
    <property type="match status" value="1"/>
</dbReference>
<dbReference type="InterPro" id="IPR032780">
    <property type="entry name" value="DNA_pol3_delt_C"/>
</dbReference>
<evidence type="ECO:0000256" key="6">
    <source>
        <dbReference type="ARBA" id="ARBA00022932"/>
    </source>
</evidence>
<dbReference type="GO" id="GO:0003887">
    <property type="term" value="F:DNA-directed DNA polymerase activity"/>
    <property type="evidence" value="ECO:0007669"/>
    <property type="project" value="UniProtKB-KW"/>
</dbReference>
<evidence type="ECO:0000313" key="11">
    <source>
        <dbReference type="EMBL" id="VAX09460.1"/>
    </source>
</evidence>
<evidence type="ECO:0000256" key="7">
    <source>
        <dbReference type="ARBA" id="ARBA00034754"/>
    </source>
</evidence>
<evidence type="ECO:0000256" key="4">
    <source>
        <dbReference type="ARBA" id="ARBA00022695"/>
    </source>
</evidence>
<evidence type="ECO:0000256" key="8">
    <source>
        <dbReference type="ARBA" id="ARBA00049244"/>
    </source>
</evidence>
<dbReference type="Gene3D" id="3.40.50.300">
    <property type="entry name" value="P-loop containing nucleotide triphosphate hydrolases"/>
    <property type="match status" value="1"/>
</dbReference>
<keyword evidence="4 11" id="KW-0548">Nucleotidyltransferase</keyword>
<keyword evidence="5" id="KW-0235">DNA replication</keyword>